<feature type="transmembrane region" description="Helical" evidence="2">
    <location>
        <begin position="156"/>
        <end position="177"/>
    </location>
</feature>
<feature type="transmembrane region" description="Helical" evidence="2">
    <location>
        <begin position="100"/>
        <end position="121"/>
    </location>
</feature>
<feature type="transmembrane region" description="Helical" evidence="2">
    <location>
        <begin position="67"/>
        <end position="88"/>
    </location>
</feature>
<evidence type="ECO:0000256" key="2">
    <source>
        <dbReference type="SAM" id="Phobius"/>
    </source>
</evidence>
<feature type="region of interest" description="Disordered" evidence="1">
    <location>
        <begin position="283"/>
        <end position="302"/>
    </location>
</feature>
<keyword evidence="2" id="KW-0472">Membrane</keyword>
<evidence type="ECO:0000313" key="3">
    <source>
        <dbReference type="EMBL" id="GHH49261.1"/>
    </source>
</evidence>
<sequence>MSNWADTRRADRVAAAEQARENQRMVFEQRRADKAADAQLRQAAADKARADRAATLKKLTGWIRDHVLDLMFLPVILVPAVLAWKAMADYGHSIFGGPGVLLPLFSEGAMWVFAFAVAIAARVDRPTGWLKTGTWVFAAVAAALNFTHGLDVPGGGIGHGVVMALVSVGGVVVHQLVHANPRRTRRTRAERAAAKVDRDADKRLHRVRRAAVRQAAAQVAPDGTATLLYRPGTFTLRGGFGRPRLSSATVPGLPVDQPGDELREGLADEVTAYLAALPAPDVTAAGKTSHPSGRGQTPAATPAVEVPAEIADKFGGYVARVRAAIDSGRLPAEPSKDAVRKFLRIRATYAAAVWQAATHDDGPDDGRQEVTA</sequence>
<proteinExistence type="predicted"/>
<evidence type="ECO:0008006" key="5">
    <source>
        <dbReference type="Google" id="ProtNLM"/>
    </source>
</evidence>
<reference evidence="4" key="1">
    <citation type="journal article" date="2019" name="Int. J. Syst. Evol. Microbiol.">
        <title>The Global Catalogue of Microorganisms (GCM) 10K type strain sequencing project: providing services to taxonomists for standard genome sequencing and annotation.</title>
        <authorList>
            <consortium name="The Broad Institute Genomics Platform"/>
            <consortium name="The Broad Institute Genome Sequencing Center for Infectious Disease"/>
            <person name="Wu L."/>
            <person name="Ma J."/>
        </authorList>
    </citation>
    <scope>NUCLEOTIDE SEQUENCE [LARGE SCALE GENOMIC DNA]</scope>
    <source>
        <strain evidence="4">CGMCC 4.7367</strain>
    </source>
</reference>
<evidence type="ECO:0000313" key="4">
    <source>
        <dbReference type="Proteomes" id="UP000605568"/>
    </source>
</evidence>
<protein>
    <recommendedName>
        <fullName evidence="5">DUF2637 domain-containing protein</fullName>
    </recommendedName>
</protein>
<keyword evidence="2" id="KW-1133">Transmembrane helix</keyword>
<accession>A0ABQ3MKX2</accession>
<dbReference type="Proteomes" id="UP000605568">
    <property type="component" value="Unassembled WGS sequence"/>
</dbReference>
<keyword evidence="2" id="KW-0812">Transmembrane</keyword>
<feature type="transmembrane region" description="Helical" evidence="2">
    <location>
        <begin position="133"/>
        <end position="150"/>
    </location>
</feature>
<comment type="caution">
    <text evidence="3">The sequence shown here is derived from an EMBL/GenBank/DDBJ whole genome shotgun (WGS) entry which is preliminary data.</text>
</comment>
<keyword evidence="4" id="KW-1185">Reference proteome</keyword>
<evidence type="ECO:0000256" key="1">
    <source>
        <dbReference type="SAM" id="MobiDB-lite"/>
    </source>
</evidence>
<name>A0ABQ3MKX2_9PSEU</name>
<gene>
    <name evidence="3" type="ORF">GCM10017774_56370</name>
</gene>
<dbReference type="RefSeq" id="WP_191302336.1">
    <property type="nucleotide sequence ID" value="NZ_BNAR01000009.1"/>
</dbReference>
<dbReference type="EMBL" id="BNAR01000009">
    <property type="protein sequence ID" value="GHH49261.1"/>
    <property type="molecule type" value="Genomic_DNA"/>
</dbReference>
<organism evidence="3 4">
    <name type="scientific">Lentzea cavernae</name>
    <dbReference type="NCBI Taxonomy" id="2020703"/>
    <lineage>
        <taxon>Bacteria</taxon>
        <taxon>Bacillati</taxon>
        <taxon>Actinomycetota</taxon>
        <taxon>Actinomycetes</taxon>
        <taxon>Pseudonocardiales</taxon>
        <taxon>Pseudonocardiaceae</taxon>
        <taxon>Lentzea</taxon>
    </lineage>
</organism>